<sequence>MLRHYATCLTLGLLAAAASTAALARDYVDERGAPVYVEPAHVYERAPTVVAGPAVVIGWHGDRYWDGRRWWGRDEWNRHHHPHDHDRHHDDHHDDHHEEHHG</sequence>
<keyword evidence="2" id="KW-0732">Signal</keyword>
<feature type="chain" id="PRO_5014878682" evidence="2">
    <location>
        <begin position="25"/>
        <end position="102"/>
    </location>
</feature>
<feature type="signal peptide" evidence="2">
    <location>
        <begin position="1"/>
        <end position="24"/>
    </location>
</feature>
<proteinExistence type="predicted"/>
<dbReference type="AlphaFoldDB" id="A0A2N5CEQ6"/>
<dbReference type="Proteomes" id="UP000234341">
    <property type="component" value="Unassembled WGS sequence"/>
</dbReference>
<reference evidence="3 4" key="1">
    <citation type="submission" date="2017-12" db="EMBL/GenBank/DDBJ databases">
        <title>Genome sequence of the active heterotrophic nitrifier-denitrifier, Cupriavidus pauculus UM1.</title>
        <authorList>
            <person name="Putonti C."/>
            <person name="Castignetti D."/>
        </authorList>
    </citation>
    <scope>NUCLEOTIDE SEQUENCE [LARGE SCALE GENOMIC DNA]</scope>
    <source>
        <strain evidence="3 4">UM1</strain>
    </source>
</reference>
<protein>
    <submittedName>
        <fullName evidence="3">Uncharacterized protein</fullName>
    </submittedName>
</protein>
<comment type="caution">
    <text evidence="3">The sequence shown here is derived from an EMBL/GenBank/DDBJ whole genome shotgun (WGS) entry which is preliminary data.</text>
</comment>
<evidence type="ECO:0000256" key="2">
    <source>
        <dbReference type="SAM" id="SignalP"/>
    </source>
</evidence>
<name>A0A2N5CEQ6_9BURK</name>
<evidence type="ECO:0000256" key="1">
    <source>
        <dbReference type="SAM" id="MobiDB-lite"/>
    </source>
</evidence>
<organism evidence="3 4">
    <name type="scientific">Cupriavidus pauculus</name>
    <dbReference type="NCBI Taxonomy" id="82633"/>
    <lineage>
        <taxon>Bacteria</taxon>
        <taxon>Pseudomonadati</taxon>
        <taxon>Pseudomonadota</taxon>
        <taxon>Betaproteobacteria</taxon>
        <taxon>Burkholderiales</taxon>
        <taxon>Burkholderiaceae</taxon>
        <taxon>Cupriavidus</taxon>
    </lineage>
</organism>
<feature type="region of interest" description="Disordered" evidence="1">
    <location>
        <begin position="81"/>
        <end position="102"/>
    </location>
</feature>
<evidence type="ECO:0000313" key="4">
    <source>
        <dbReference type="Proteomes" id="UP000234341"/>
    </source>
</evidence>
<gene>
    <name evidence="3" type="ORF">CYJ10_09515</name>
</gene>
<evidence type="ECO:0000313" key="3">
    <source>
        <dbReference type="EMBL" id="PLQ00688.1"/>
    </source>
</evidence>
<accession>A0A2N5CEQ6</accession>
<dbReference type="EMBL" id="PJRP01000003">
    <property type="protein sequence ID" value="PLQ00688.1"/>
    <property type="molecule type" value="Genomic_DNA"/>
</dbReference>